<dbReference type="GO" id="GO:0006508">
    <property type="term" value="P:proteolysis"/>
    <property type="evidence" value="ECO:0007669"/>
    <property type="project" value="UniProtKB-KW"/>
</dbReference>
<dbReference type="PANTHER" id="PTHR39430">
    <property type="entry name" value="MEMBRANE-ASSOCIATED PROTEASE-RELATED"/>
    <property type="match status" value="1"/>
</dbReference>
<keyword evidence="4" id="KW-1185">Reference proteome</keyword>
<feature type="transmembrane region" description="Helical" evidence="1">
    <location>
        <begin position="82"/>
        <end position="99"/>
    </location>
</feature>
<dbReference type="OrthoDB" id="193898at2"/>
<evidence type="ECO:0000259" key="2">
    <source>
        <dbReference type="Pfam" id="PF02517"/>
    </source>
</evidence>
<evidence type="ECO:0000256" key="1">
    <source>
        <dbReference type="SAM" id="Phobius"/>
    </source>
</evidence>
<dbReference type="EMBL" id="CP034464">
    <property type="protein sequence ID" value="AZP10870.1"/>
    <property type="molecule type" value="Genomic_DNA"/>
</dbReference>
<feature type="transmembrane region" description="Helical" evidence="1">
    <location>
        <begin position="234"/>
        <end position="257"/>
    </location>
</feature>
<reference evidence="3 4" key="1">
    <citation type="journal article" date="2011" name="Int. J. Syst. Evol. Microbiol.">
        <title>Description of Undibacterium oligocarboniphilum sp. nov., isolated from purified water, and Undibacterium pigrum strain CCUG 49012 as the type strain of Undibacterium parvum sp. nov., and emended descriptions of the genus Undibacterium and the species Undibacterium pigrum.</title>
        <authorList>
            <person name="Eder W."/>
            <person name="Wanner G."/>
            <person name="Ludwig W."/>
            <person name="Busse H.J."/>
            <person name="Ziemke-Kageler F."/>
            <person name="Lang E."/>
        </authorList>
    </citation>
    <scope>NUCLEOTIDE SEQUENCE [LARGE SCALE GENOMIC DNA]</scope>
    <source>
        <strain evidence="3 4">DSM 23061</strain>
    </source>
</reference>
<dbReference type="Pfam" id="PF02517">
    <property type="entry name" value="Rce1-like"/>
    <property type="match status" value="1"/>
</dbReference>
<gene>
    <name evidence="3" type="ORF">EJN92_01835</name>
</gene>
<keyword evidence="3" id="KW-0645">Protease</keyword>
<feature type="transmembrane region" description="Helical" evidence="1">
    <location>
        <begin position="209"/>
        <end position="227"/>
    </location>
</feature>
<dbReference type="AlphaFoldDB" id="A0A3Q9BNB9"/>
<evidence type="ECO:0000313" key="3">
    <source>
        <dbReference type="EMBL" id="AZP10870.1"/>
    </source>
</evidence>
<proteinExistence type="predicted"/>
<keyword evidence="3" id="KW-0378">Hydrolase</keyword>
<keyword evidence="1" id="KW-1133">Transmembrane helix</keyword>
<dbReference type="KEGG" id="upv:EJN92_01835"/>
<feature type="transmembrane region" description="Helical" evidence="1">
    <location>
        <begin position="277"/>
        <end position="299"/>
    </location>
</feature>
<feature type="transmembrane region" description="Helical" evidence="1">
    <location>
        <begin position="152"/>
        <end position="173"/>
    </location>
</feature>
<dbReference type="GO" id="GO:0004175">
    <property type="term" value="F:endopeptidase activity"/>
    <property type="evidence" value="ECO:0007669"/>
    <property type="project" value="UniProtKB-ARBA"/>
</dbReference>
<name>A0A3Q9BNB9_9BURK</name>
<dbReference type="PANTHER" id="PTHR39430:SF1">
    <property type="entry name" value="PROTEASE"/>
    <property type="match status" value="1"/>
</dbReference>
<keyword evidence="1" id="KW-0812">Transmembrane</keyword>
<feature type="transmembrane region" description="Helical" evidence="1">
    <location>
        <begin position="185"/>
        <end position="203"/>
    </location>
</feature>
<sequence length="306" mass="33845">MRVIVSNREYEVIFQITFLIKSIIIKIMKTSNNQYSQGLSRSARLFAHPISRIFIATLFVALPVALTLILVQQALDKSMRQVWPQMVCAVLCIAAYVMYVNKVEKREVVEFSRVGAANEFGFGVVIGSVAILVVLCTLMATDAFQIVSTNQWITLASPFSEMLLVAFFEEILFRGIIFRIVEKSIGTLSALLISVVLFTLAHFPNAGITLLSIAVTAVAGLLFCAAYMVTRRLWLAVGIHFAWNFMSVAVFSLPTYGHPAKGFLQGKLSGPEWLSGGAYGIEGSLVTLVVLTIVTLWLLRIAKRRN</sequence>
<protein>
    <submittedName>
        <fullName evidence="3">CPBP family intramembrane metalloprotease</fullName>
    </submittedName>
</protein>
<feature type="transmembrane region" description="Helical" evidence="1">
    <location>
        <begin position="49"/>
        <end position="70"/>
    </location>
</feature>
<feature type="domain" description="CAAX prenyl protease 2/Lysostaphin resistance protein A-like" evidence="2">
    <location>
        <begin position="160"/>
        <end position="246"/>
    </location>
</feature>
<keyword evidence="3" id="KW-0482">Metalloprotease</keyword>
<accession>A0A3Q9BNB9</accession>
<keyword evidence="1" id="KW-0472">Membrane</keyword>
<evidence type="ECO:0000313" key="4">
    <source>
        <dbReference type="Proteomes" id="UP000275663"/>
    </source>
</evidence>
<dbReference type="Proteomes" id="UP000275663">
    <property type="component" value="Chromosome"/>
</dbReference>
<feature type="transmembrane region" description="Helical" evidence="1">
    <location>
        <begin position="120"/>
        <end position="140"/>
    </location>
</feature>
<dbReference type="InterPro" id="IPR003675">
    <property type="entry name" value="Rce1/LyrA-like_dom"/>
</dbReference>
<organism evidence="3 4">
    <name type="scientific">Undibacterium parvum</name>
    <dbReference type="NCBI Taxonomy" id="401471"/>
    <lineage>
        <taxon>Bacteria</taxon>
        <taxon>Pseudomonadati</taxon>
        <taxon>Pseudomonadota</taxon>
        <taxon>Betaproteobacteria</taxon>
        <taxon>Burkholderiales</taxon>
        <taxon>Oxalobacteraceae</taxon>
        <taxon>Undibacterium</taxon>
    </lineage>
</organism>
<dbReference type="GO" id="GO:0080120">
    <property type="term" value="P:CAAX-box protein maturation"/>
    <property type="evidence" value="ECO:0007669"/>
    <property type="project" value="UniProtKB-ARBA"/>
</dbReference>
<dbReference type="GO" id="GO:0008237">
    <property type="term" value="F:metallopeptidase activity"/>
    <property type="evidence" value="ECO:0007669"/>
    <property type="project" value="UniProtKB-KW"/>
</dbReference>